<feature type="region of interest" description="Disordered" evidence="1">
    <location>
        <begin position="1"/>
        <end position="23"/>
    </location>
</feature>
<gene>
    <name evidence="2" type="ORF">APUU_31401S</name>
</gene>
<keyword evidence="3" id="KW-1185">Reference proteome</keyword>
<evidence type="ECO:0000256" key="1">
    <source>
        <dbReference type="SAM" id="MobiDB-lite"/>
    </source>
</evidence>
<dbReference type="Proteomes" id="UP000654913">
    <property type="component" value="Chromosome 3"/>
</dbReference>
<dbReference type="AlphaFoldDB" id="A0A7R7XKI8"/>
<evidence type="ECO:0000313" key="2">
    <source>
        <dbReference type="EMBL" id="BCS23176.1"/>
    </source>
</evidence>
<dbReference type="RefSeq" id="XP_041555370.1">
    <property type="nucleotide sequence ID" value="XM_041702602.1"/>
</dbReference>
<accession>A0A7R7XKI8</accession>
<evidence type="ECO:0000313" key="3">
    <source>
        <dbReference type="Proteomes" id="UP000654913"/>
    </source>
</evidence>
<name>A0A7R7XKI8_9EURO</name>
<protein>
    <submittedName>
        <fullName evidence="2">Uncharacterized protein</fullName>
    </submittedName>
</protein>
<reference evidence="2" key="2">
    <citation type="submission" date="2021-02" db="EMBL/GenBank/DDBJ databases">
        <title>Aspergillus puulaauensis MK2 genome sequence.</title>
        <authorList>
            <person name="Futagami T."/>
            <person name="Mori K."/>
            <person name="Kadooka C."/>
            <person name="Tanaka T."/>
        </authorList>
    </citation>
    <scope>NUCLEOTIDE SEQUENCE</scope>
    <source>
        <strain evidence="2">MK2</strain>
    </source>
</reference>
<reference evidence="2" key="1">
    <citation type="submission" date="2021-01" db="EMBL/GenBank/DDBJ databases">
        <authorList>
            <consortium name="Aspergillus puulaauensis MK2 genome sequencing consortium"/>
            <person name="Kazuki M."/>
            <person name="Futagami T."/>
        </authorList>
    </citation>
    <scope>NUCLEOTIDE SEQUENCE</scope>
    <source>
        <strain evidence="2">MK2</strain>
    </source>
</reference>
<organism evidence="2 3">
    <name type="scientific">Aspergillus puulaauensis</name>
    <dbReference type="NCBI Taxonomy" id="1220207"/>
    <lineage>
        <taxon>Eukaryota</taxon>
        <taxon>Fungi</taxon>
        <taxon>Dikarya</taxon>
        <taxon>Ascomycota</taxon>
        <taxon>Pezizomycotina</taxon>
        <taxon>Eurotiomycetes</taxon>
        <taxon>Eurotiomycetidae</taxon>
        <taxon>Eurotiales</taxon>
        <taxon>Aspergillaceae</taxon>
        <taxon>Aspergillus</taxon>
    </lineage>
</organism>
<feature type="compositionally biased region" description="Low complexity" evidence="1">
    <location>
        <begin position="13"/>
        <end position="22"/>
    </location>
</feature>
<dbReference type="GeneID" id="64973181"/>
<dbReference type="EMBL" id="AP024445">
    <property type="protein sequence ID" value="BCS23176.1"/>
    <property type="molecule type" value="Genomic_DNA"/>
</dbReference>
<dbReference type="KEGG" id="apuu:APUU_31401S"/>
<sequence length="80" mass="9317">MQLSKDTHKSRSNKSSQSNNKISLHRRVSAVYEHIHRRIQIEILRHQLHKLPLGRKTPPVGEYLGDEDLGEDVLYDADIF</sequence>
<proteinExistence type="predicted"/>